<keyword evidence="7" id="KW-1185">Reference proteome</keyword>
<dbReference type="Gene3D" id="3.30.70.60">
    <property type="match status" value="1"/>
</dbReference>
<dbReference type="InterPro" id="IPR036219">
    <property type="entry name" value="eEF-1beta-like_sf"/>
</dbReference>
<feature type="domain" description="Translation elongation factor EF1B beta/delta subunit guanine nucleotide exchange" evidence="5">
    <location>
        <begin position="108"/>
        <end position="178"/>
    </location>
</feature>
<gene>
    <name evidence="6" type="ORF">Cadr_000007436</name>
</gene>
<protein>
    <submittedName>
        <fullName evidence="6">Elongation factor 1-delta</fullName>
    </submittedName>
</protein>
<dbReference type="Pfam" id="PF00736">
    <property type="entry name" value="EF1_GNE"/>
    <property type="match status" value="1"/>
</dbReference>
<proteinExistence type="inferred from homology"/>
<dbReference type="PANTHER" id="PTHR11595">
    <property type="entry name" value="EF-HAND AND COILED-COIL DOMAIN-CONTAINING FAMILY MEMBER"/>
    <property type="match status" value="1"/>
</dbReference>
<dbReference type="InterPro" id="IPR014717">
    <property type="entry name" value="Transl_elong_EF1B/ribsomal_bS6"/>
</dbReference>
<dbReference type="PANTHER" id="PTHR11595:SF26">
    <property type="entry name" value="ELONGATION FACTOR 1-DELTA"/>
    <property type="match status" value="1"/>
</dbReference>
<evidence type="ECO:0000259" key="5">
    <source>
        <dbReference type="SMART" id="SM00888"/>
    </source>
</evidence>
<dbReference type="EMBL" id="JWIN03000005">
    <property type="protein sequence ID" value="KAB1279460.1"/>
    <property type="molecule type" value="Genomic_DNA"/>
</dbReference>
<comment type="similarity">
    <text evidence="1">Belongs to the EF-1-beta/EF-1-delta family.</text>
</comment>
<dbReference type="SMART" id="SM00888">
    <property type="entry name" value="EF1_GNE"/>
    <property type="match status" value="1"/>
</dbReference>
<evidence type="ECO:0000256" key="1">
    <source>
        <dbReference type="ARBA" id="ARBA00007411"/>
    </source>
</evidence>
<dbReference type="Proteomes" id="UP000299084">
    <property type="component" value="Unassembled WGS sequence"/>
</dbReference>
<sequence>MNRPGAGFSWQEHSASVILLNIARARGSIQEPLAGGSGHPDCQPGSDEPEPSKGGAGPEAGCVQAGGPAGSPTALQTQRPPTGKAATATEDDEGLDVDLFRKAHLVANSSILLNIKPWDDELDREAGERQLVPMGHDIGNLQIAYVAEDDRLGTDLPEEITTSEEQVQSVNFPALNKS</sequence>
<keyword evidence="3" id="KW-0648">Protein biosynthesis</keyword>
<dbReference type="GO" id="GO:0003746">
    <property type="term" value="F:translation elongation factor activity"/>
    <property type="evidence" value="ECO:0007669"/>
    <property type="project" value="UniProtKB-KW"/>
</dbReference>
<comment type="caution">
    <text evidence="6">The sequence shown here is derived from an EMBL/GenBank/DDBJ whole genome shotgun (WGS) entry which is preliminary data.</text>
</comment>
<name>A0A5N4E815_CAMDR</name>
<dbReference type="GO" id="GO:0005853">
    <property type="term" value="C:eukaryotic translation elongation factor 1 complex"/>
    <property type="evidence" value="ECO:0007669"/>
    <property type="project" value="InterPro"/>
</dbReference>
<feature type="region of interest" description="Disordered" evidence="4">
    <location>
        <begin position="30"/>
        <end position="93"/>
    </location>
</feature>
<organism evidence="6 7">
    <name type="scientific">Camelus dromedarius</name>
    <name type="common">Dromedary</name>
    <name type="synonym">Arabian camel</name>
    <dbReference type="NCBI Taxonomy" id="9838"/>
    <lineage>
        <taxon>Eukaryota</taxon>
        <taxon>Metazoa</taxon>
        <taxon>Chordata</taxon>
        <taxon>Craniata</taxon>
        <taxon>Vertebrata</taxon>
        <taxon>Euteleostomi</taxon>
        <taxon>Mammalia</taxon>
        <taxon>Eutheria</taxon>
        <taxon>Laurasiatheria</taxon>
        <taxon>Artiodactyla</taxon>
        <taxon>Tylopoda</taxon>
        <taxon>Camelidae</taxon>
        <taxon>Camelus</taxon>
    </lineage>
</organism>
<evidence type="ECO:0000313" key="6">
    <source>
        <dbReference type="EMBL" id="KAB1279460.1"/>
    </source>
</evidence>
<keyword evidence="2 6" id="KW-0251">Elongation factor</keyword>
<evidence type="ECO:0000256" key="2">
    <source>
        <dbReference type="ARBA" id="ARBA00022768"/>
    </source>
</evidence>
<accession>A0A5N4E815</accession>
<dbReference type="InterPro" id="IPR014038">
    <property type="entry name" value="EF1B_bsu/dsu_GNE"/>
</dbReference>
<dbReference type="AlphaFoldDB" id="A0A5N4E815"/>
<dbReference type="GO" id="GO:0005085">
    <property type="term" value="F:guanyl-nucleotide exchange factor activity"/>
    <property type="evidence" value="ECO:0007669"/>
    <property type="project" value="TreeGrafter"/>
</dbReference>
<reference evidence="6 7" key="1">
    <citation type="journal article" date="2019" name="Mol. Ecol. Resour.">
        <title>Improving Illumina assemblies with Hi-C and long reads: an example with the North African dromedary.</title>
        <authorList>
            <person name="Elbers J.P."/>
            <person name="Rogers M.F."/>
            <person name="Perelman P.L."/>
            <person name="Proskuryakova A.A."/>
            <person name="Serdyukova N.A."/>
            <person name="Johnson W.E."/>
            <person name="Horin P."/>
            <person name="Corander J."/>
            <person name="Murphy D."/>
            <person name="Burger P.A."/>
        </authorList>
    </citation>
    <scope>NUCLEOTIDE SEQUENCE [LARGE SCALE GENOMIC DNA]</scope>
    <source>
        <strain evidence="6">Drom800</strain>
        <tissue evidence="6">Blood</tissue>
    </source>
</reference>
<evidence type="ECO:0000313" key="7">
    <source>
        <dbReference type="Proteomes" id="UP000299084"/>
    </source>
</evidence>
<dbReference type="SUPFAM" id="SSF54984">
    <property type="entry name" value="eEF-1beta-like"/>
    <property type="match status" value="1"/>
</dbReference>
<dbReference type="InterPro" id="IPR049720">
    <property type="entry name" value="EF1B_bsu/dsu"/>
</dbReference>
<evidence type="ECO:0000256" key="3">
    <source>
        <dbReference type="ARBA" id="ARBA00022917"/>
    </source>
</evidence>
<dbReference type="GO" id="GO:0005829">
    <property type="term" value="C:cytosol"/>
    <property type="evidence" value="ECO:0007669"/>
    <property type="project" value="TreeGrafter"/>
</dbReference>
<evidence type="ECO:0000256" key="4">
    <source>
        <dbReference type="SAM" id="MobiDB-lite"/>
    </source>
</evidence>